<evidence type="ECO:0000256" key="7">
    <source>
        <dbReference type="ARBA" id="ARBA00049790"/>
    </source>
</evidence>
<sequence>LYQKYEQLVKKRSYQDSLLEFNPDENLPLFRYDWNLYGEAVFYFKATAHLPSQEAFCCFSRAELKDGRLARLRDKPRETNAHNSHVSGSEFIADMAALKLPISFEHCNCKKRNSSRKKRSEYNIREKSPYFKSSVAYKSRNGMYLERKSWSHDYPESFSTLEDAKYFDYSTETLYAPYGLLKDHENAEAFFGISYSHMDHTYEECSGCWFHQKPEFKYEEIKDSSAGVQQLEPTSSQRTSSAEVIFNWDELYSKHSEAVDRLITKDYMKYEKESPLRRCKEFSEKLISVGLTYNDECASNVEDVDASTSGLTKGGGYHICDIHYDFRIPNRFMQVNSKIYGDVEVDNGGDNTNDCDAGDQLNTSSSRNTGIEDVDFSYDEQRDKWLVAKNALDIFKSDKDMPKYYSQRFRLFSRLNEGILMDRGQFFFFIHFLHLNDLKKIAEGWYSVTPEVIAAHIADRVVIMKDIIVLDGFAGVGGNCIQFALKGAYVIALDMDHVRLRCAKRNAEIYGVADRIDFICTDFFNFCKFHSHTLRRSKLNMGKKRTNMTPSTRCDKSKLWRNKNKTVGNCKLVEENAKDKLEVVDLMTNDMTTSREANEHDGYDSGIIALNVPVIDAILLSPPWGGPSYLKSKVFSLNDMEPKGDTTFRVARDLSHNIAYYLPRQTNTKELITLSKKTGGIVEIEQAVVNKKVKAITAYFGNLACQATW</sequence>
<proteinExistence type="inferred from homology"/>
<comment type="catalytic activity">
    <reaction evidence="6">
        <text>a 5'-end (N(7)-methyl 5'-triphosphoguanosine)-ribonucleoside in snRNA + S-adenosyl-L-methionine = a 5'-end (N(2),N(7)-dimethyl 5'-triphosphoguanosine)-ribonucleoside in snRNA + S-adenosyl-L-homocysteine + H(+)</text>
        <dbReference type="Rhea" id="RHEA:78471"/>
        <dbReference type="Rhea" id="RHEA-COMP:19085"/>
        <dbReference type="Rhea" id="RHEA-COMP:19087"/>
        <dbReference type="ChEBI" id="CHEBI:15378"/>
        <dbReference type="ChEBI" id="CHEBI:57856"/>
        <dbReference type="ChEBI" id="CHEBI:59789"/>
        <dbReference type="ChEBI" id="CHEBI:156461"/>
        <dbReference type="ChEBI" id="CHEBI:172880"/>
    </reaction>
    <physiologicalReaction direction="left-to-right" evidence="6">
        <dbReference type="Rhea" id="RHEA:78472"/>
    </physiologicalReaction>
</comment>
<dbReference type="OMA" id="NCIQFAL"/>
<evidence type="ECO:0000256" key="4">
    <source>
        <dbReference type="ARBA" id="ARBA00048740"/>
    </source>
</evidence>
<evidence type="ECO:0000313" key="8">
    <source>
        <dbReference type="WBParaSite" id="TCLT_0000717901-mRNA-1"/>
    </source>
</evidence>
<evidence type="ECO:0000256" key="1">
    <source>
        <dbReference type="ARBA" id="ARBA00018517"/>
    </source>
</evidence>
<dbReference type="InterPro" id="IPR029063">
    <property type="entry name" value="SAM-dependent_MTases_sf"/>
</dbReference>
<reference evidence="8" key="1">
    <citation type="submission" date="2016-04" db="UniProtKB">
        <authorList>
            <consortium name="WormBaseParasite"/>
        </authorList>
    </citation>
    <scope>IDENTIFICATION</scope>
</reference>
<protein>
    <recommendedName>
        <fullName evidence="1">Trimethylguanosine synthase</fullName>
    </recommendedName>
    <alternativeName>
        <fullName evidence="7">Cap-specific guanine-N(2) methyltransferase</fullName>
    </alternativeName>
</protein>
<evidence type="ECO:0000256" key="2">
    <source>
        <dbReference type="ARBA" id="ARBA00025783"/>
    </source>
</evidence>
<comment type="catalytic activity">
    <reaction evidence="4">
        <text>a 5'-end (N(7)-methyl 5'-triphosphoguanosine)-ribonucleoside in snoRNA + S-adenosyl-L-methionine = a 5'-end (N(2),N(7)-dimethyl 5'-triphosphoguanosine)-ribonucleoside in snoRNA + S-adenosyl-L-homocysteine + H(+)</text>
        <dbReference type="Rhea" id="RHEA:78475"/>
        <dbReference type="Rhea" id="RHEA-COMP:19086"/>
        <dbReference type="Rhea" id="RHEA-COMP:19088"/>
        <dbReference type="ChEBI" id="CHEBI:15378"/>
        <dbReference type="ChEBI" id="CHEBI:57856"/>
        <dbReference type="ChEBI" id="CHEBI:59789"/>
        <dbReference type="ChEBI" id="CHEBI:156461"/>
        <dbReference type="ChEBI" id="CHEBI:172880"/>
    </reaction>
    <physiologicalReaction direction="left-to-right" evidence="4">
        <dbReference type="Rhea" id="RHEA:78476"/>
    </physiologicalReaction>
</comment>
<comment type="catalytic activity">
    <reaction evidence="3">
        <text>a 5'-end (N(2),N(7)-dimethyl 5'-triphosphoguanosine)-ribonucleoside in snoRNA + S-adenosyl-L-methionine = a 5'-end (N(2),N(2),N(7)-trimethyl 5'-triphosphoguanosine)-ribonucleoside in snoRNA + S-adenosyl-L-homocysteine + H(+)</text>
        <dbReference type="Rhea" id="RHEA:78507"/>
        <dbReference type="Rhea" id="RHEA-COMP:19088"/>
        <dbReference type="Rhea" id="RHEA-COMP:19090"/>
        <dbReference type="ChEBI" id="CHEBI:15378"/>
        <dbReference type="ChEBI" id="CHEBI:57856"/>
        <dbReference type="ChEBI" id="CHEBI:59789"/>
        <dbReference type="ChEBI" id="CHEBI:167623"/>
        <dbReference type="ChEBI" id="CHEBI:172880"/>
    </reaction>
    <physiologicalReaction direction="left-to-right" evidence="3">
        <dbReference type="Rhea" id="RHEA:78508"/>
    </physiologicalReaction>
</comment>
<comment type="similarity">
    <text evidence="2">Belongs to the methyltransferase superfamily. Trimethylguanosine synthase family.</text>
</comment>
<dbReference type="Gene3D" id="3.40.50.150">
    <property type="entry name" value="Vaccinia Virus protein VP39"/>
    <property type="match status" value="1"/>
</dbReference>
<evidence type="ECO:0000256" key="6">
    <source>
        <dbReference type="ARBA" id="ARBA00049075"/>
    </source>
</evidence>
<dbReference type="GO" id="GO:0071164">
    <property type="term" value="F:RNA cap trimethylguanosine synthase activity"/>
    <property type="evidence" value="ECO:0007669"/>
    <property type="project" value="TreeGrafter"/>
</dbReference>
<dbReference type="InterPro" id="IPR019012">
    <property type="entry name" value="RNA_cap_Gua-N2-MeTrfase"/>
</dbReference>
<dbReference type="PANTHER" id="PTHR14741">
    <property type="entry name" value="S-ADENOSYLMETHIONINE-DEPENDENT METHYLTRANSFERASE RELATED"/>
    <property type="match status" value="1"/>
</dbReference>
<evidence type="ECO:0000256" key="5">
    <source>
        <dbReference type="ARBA" id="ARBA00048763"/>
    </source>
</evidence>
<evidence type="ECO:0000256" key="3">
    <source>
        <dbReference type="ARBA" id="ARBA00047418"/>
    </source>
</evidence>
<dbReference type="GO" id="GO:0005634">
    <property type="term" value="C:nucleus"/>
    <property type="evidence" value="ECO:0007669"/>
    <property type="project" value="TreeGrafter"/>
</dbReference>
<dbReference type="Pfam" id="PF09445">
    <property type="entry name" value="Methyltransf_15"/>
    <property type="match status" value="1"/>
</dbReference>
<organism evidence="8">
    <name type="scientific">Thelazia callipaeda</name>
    <name type="common">Oriental eyeworm</name>
    <name type="synonym">Parasitic nematode</name>
    <dbReference type="NCBI Taxonomy" id="103827"/>
    <lineage>
        <taxon>Eukaryota</taxon>
        <taxon>Metazoa</taxon>
        <taxon>Ecdysozoa</taxon>
        <taxon>Nematoda</taxon>
        <taxon>Chromadorea</taxon>
        <taxon>Rhabditida</taxon>
        <taxon>Spirurina</taxon>
        <taxon>Spiruromorpha</taxon>
        <taxon>Thelazioidea</taxon>
        <taxon>Thelaziidae</taxon>
        <taxon>Thelazia</taxon>
    </lineage>
</organism>
<dbReference type="CDD" id="cd02440">
    <property type="entry name" value="AdoMet_MTases"/>
    <property type="match status" value="1"/>
</dbReference>
<dbReference type="PANTHER" id="PTHR14741:SF32">
    <property type="entry name" value="TRIMETHYLGUANOSINE SYNTHASE"/>
    <property type="match status" value="1"/>
</dbReference>
<dbReference type="SUPFAM" id="SSF53335">
    <property type="entry name" value="S-adenosyl-L-methionine-dependent methyltransferases"/>
    <property type="match status" value="1"/>
</dbReference>
<dbReference type="AlphaFoldDB" id="A0A158RCC7"/>
<comment type="catalytic activity">
    <reaction evidence="5">
        <text>a 5'-end (N(2),N(7)-dimethyl 5'-triphosphoguanosine)-ribonucleoside in snRNA + S-adenosyl-L-methionine = a 5'-end (N(2),N(2),N(7)-trimethyl 5'-triphosphoguanosine)-ribonucleoside in snRNA + S-adenosyl-L-homocysteine + H(+)</text>
        <dbReference type="Rhea" id="RHEA:78479"/>
        <dbReference type="Rhea" id="RHEA-COMP:19087"/>
        <dbReference type="Rhea" id="RHEA-COMP:19089"/>
        <dbReference type="ChEBI" id="CHEBI:15378"/>
        <dbReference type="ChEBI" id="CHEBI:57856"/>
        <dbReference type="ChEBI" id="CHEBI:59789"/>
        <dbReference type="ChEBI" id="CHEBI:167623"/>
        <dbReference type="ChEBI" id="CHEBI:172880"/>
    </reaction>
    <physiologicalReaction direction="left-to-right" evidence="5">
        <dbReference type="Rhea" id="RHEA:78480"/>
    </physiologicalReaction>
</comment>
<dbReference type="WBParaSite" id="TCLT_0000717901-mRNA-1">
    <property type="protein sequence ID" value="TCLT_0000717901-mRNA-1"/>
    <property type="gene ID" value="TCLT_0000717901"/>
</dbReference>
<accession>A0A158RCC7</accession>
<name>A0A158RCC7_THECL</name>